<dbReference type="Proteomes" id="UP000004848">
    <property type="component" value="Unassembled WGS sequence"/>
</dbReference>
<dbReference type="RefSeq" id="WP_006940291.1">
    <property type="nucleotide sequence ID" value="NZ_AAUW01000033.1"/>
</dbReference>
<evidence type="ECO:0000313" key="3">
    <source>
        <dbReference type="Proteomes" id="UP000004848"/>
    </source>
</evidence>
<reference evidence="2 3" key="1">
    <citation type="submission" date="2006-05" db="EMBL/GenBank/DDBJ databases">
        <authorList>
            <person name="King G."/>
            <person name="Ferriera S."/>
            <person name="Johnson J."/>
            <person name="Kravitz S."/>
            <person name="Beeson K."/>
            <person name="Sutton G."/>
            <person name="Rogers Y.-H."/>
            <person name="Friedman R."/>
            <person name="Frazier M."/>
            <person name="Venter J.C."/>
        </authorList>
    </citation>
    <scope>NUCLEOTIDE SEQUENCE [LARGE SCALE GENOMIC DNA]</scope>
    <source>
        <strain evidence="3">ATCC 25650 / DSM 13394 / JCM 20685 / NBRC 16684 / NCIMB 2208 / IAM 12614 / B1</strain>
    </source>
</reference>
<keyword evidence="2" id="KW-0687">Ribonucleoprotein</keyword>
<keyword evidence="1" id="KW-0732">Signal</keyword>
<dbReference type="OrthoDB" id="8481619at2"/>
<keyword evidence="2" id="KW-0689">Ribosomal protein</keyword>
<feature type="chain" id="PRO_5002628881" evidence="1">
    <location>
        <begin position="40"/>
        <end position="135"/>
    </location>
</feature>
<dbReference type="AlphaFoldDB" id="A0P3S3"/>
<feature type="signal peptide" evidence="1">
    <location>
        <begin position="1"/>
        <end position="39"/>
    </location>
</feature>
<dbReference type="GeneID" id="68849985"/>
<proteinExistence type="predicted"/>
<evidence type="ECO:0000256" key="1">
    <source>
        <dbReference type="SAM" id="SignalP"/>
    </source>
</evidence>
<name>A0P3S3_ROSAI</name>
<gene>
    <name evidence="2" type="ORF">SIAM614_03583</name>
</gene>
<dbReference type="GO" id="GO:0005840">
    <property type="term" value="C:ribosome"/>
    <property type="evidence" value="ECO:0007669"/>
    <property type="project" value="UniProtKB-KW"/>
</dbReference>
<dbReference type="EMBL" id="AAUW01000033">
    <property type="protein sequence ID" value="EAV40329.1"/>
    <property type="molecule type" value="Genomic_DNA"/>
</dbReference>
<accession>A0P3S3</accession>
<sequence length="135" mass="13997">MFSIPLADAPRPVHNAGRSLLALAAAAFCSLAAAQAAQAQLAFSPDCRNHQQIQVNPPQVAILFSKHPVPHPAGTATVFAINGLNNYVVPAGVNSCVVAAPDPDDNYCFQARNDATILQVGFQAIVNPGGLPACQ</sequence>
<protein>
    <submittedName>
        <fullName evidence="2">30S ribosomal protein S1</fullName>
    </submittedName>
</protein>
<organism evidence="2 3">
    <name type="scientific">Roseibium aggregatum (strain ATCC 25650 / DSM 13394 / JCM 20685 / NBRC 16684 / NCIMB 2208 / IAM 12614 / B1)</name>
    <name type="common">Stappia aggregata</name>
    <dbReference type="NCBI Taxonomy" id="384765"/>
    <lineage>
        <taxon>Bacteria</taxon>
        <taxon>Pseudomonadati</taxon>
        <taxon>Pseudomonadota</taxon>
        <taxon>Alphaproteobacteria</taxon>
        <taxon>Hyphomicrobiales</taxon>
        <taxon>Stappiaceae</taxon>
        <taxon>Roseibium</taxon>
    </lineage>
</organism>
<evidence type="ECO:0000313" key="2">
    <source>
        <dbReference type="EMBL" id="EAV40329.1"/>
    </source>
</evidence>
<dbReference type="eggNOG" id="ENOG5033I6K">
    <property type="taxonomic scope" value="Bacteria"/>
</dbReference>
<comment type="caution">
    <text evidence="2">The sequence shown here is derived from an EMBL/GenBank/DDBJ whole genome shotgun (WGS) entry which is preliminary data.</text>
</comment>